<dbReference type="EMBL" id="MU277191">
    <property type="protein sequence ID" value="KAI0066916.1"/>
    <property type="molecule type" value="Genomic_DNA"/>
</dbReference>
<protein>
    <submittedName>
        <fullName evidence="1">Uncharacterized protein</fullName>
    </submittedName>
</protein>
<reference evidence="1" key="2">
    <citation type="journal article" date="2022" name="New Phytol.">
        <title>Evolutionary transition to the ectomycorrhizal habit in the genomes of a hyperdiverse lineage of mushroom-forming fungi.</title>
        <authorList>
            <person name="Looney B."/>
            <person name="Miyauchi S."/>
            <person name="Morin E."/>
            <person name="Drula E."/>
            <person name="Courty P.E."/>
            <person name="Kohler A."/>
            <person name="Kuo A."/>
            <person name="LaButti K."/>
            <person name="Pangilinan J."/>
            <person name="Lipzen A."/>
            <person name="Riley R."/>
            <person name="Andreopoulos W."/>
            <person name="He G."/>
            <person name="Johnson J."/>
            <person name="Nolan M."/>
            <person name="Tritt A."/>
            <person name="Barry K.W."/>
            <person name="Grigoriev I.V."/>
            <person name="Nagy L.G."/>
            <person name="Hibbett D."/>
            <person name="Henrissat B."/>
            <person name="Matheny P.B."/>
            <person name="Labbe J."/>
            <person name="Martin F.M."/>
        </authorList>
    </citation>
    <scope>NUCLEOTIDE SEQUENCE</scope>
    <source>
        <strain evidence="1">HHB10654</strain>
    </source>
</reference>
<proteinExistence type="predicted"/>
<evidence type="ECO:0000313" key="2">
    <source>
        <dbReference type="Proteomes" id="UP000814140"/>
    </source>
</evidence>
<sequence length="83" mass="9242">MSDNPPIPPRPVDIHPSSYFSAPRPPPVPPLPPNFHPSPDLELDYRASQPHFEDPLVAPRPHKVNPDLPAEVRPMTPISCSRD</sequence>
<dbReference type="Proteomes" id="UP000814140">
    <property type="component" value="Unassembled WGS sequence"/>
</dbReference>
<comment type="caution">
    <text evidence="1">The sequence shown here is derived from an EMBL/GenBank/DDBJ whole genome shotgun (WGS) entry which is preliminary data.</text>
</comment>
<reference evidence="1" key="1">
    <citation type="submission" date="2021-03" db="EMBL/GenBank/DDBJ databases">
        <authorList>
            <consortium name="DOE Joint Genome Institute"/>
            <person name="Ahrendt S."/>
            <person name="Looney B.P."/>
            <person name="Miyauchi S."/>
            <person name="Morin E."/>
            <person name="Drula E."/>
            <person name="Courty P.E."/>
            <person name="Chicoki N."/>
            <person name="Fauchery L."/>
            <person name="Kohler A."/>
            <person name="Kuo A."/>
            <person name="Labutti K."/>
            <person name="Pangilinan J."/>
            <person name="Lipzen A."/>
            <person name="Riley R."/>
            <person name="Andreopoulos W."/>
            <person name="He G."/>
            <person name="Johnson J."/>
            <person name="Barry K.W."/>
            <person name="Grigoriev I.V."/>
            <person name="Nagy L."/>
            <person name="Hibbett D."/>
            <person name="Henrissat B."/>
            <person name="Matheny P.B."/>
            <person name="Labbe J."/>
            <person name="Martin F."/>
        </authorList>
    </citation>
    <scope>NUCLEOTIDE SEQUENCE</scope>
    <source>
        <strain evidence="1">HHB10654</strain>
    </source>
</reference>
<name>A0ACB8TEP5_9AGAM</name>
<gene>
    <name evidence="1" type="ORF">BV25DRAFT_1820030</name>
</gene>
<accession>A0ACB8TEP5</accession>
<keyword evidence="2" id="KW-1185">Reference proteome</keyword>
<organism evidence="1 2">
    <name type="scientific">Artomyces pyxidatus</name>
    <dbReference type="NCBI Taxonomy" id="48021"/>
    <lineage>
        <taxon>Eukaryota</taxon>
        <taxon>Fungi</taxon>
        <taxon>Dikarya</taxon>
        <taxon>Basidiomycota</taxon>
        <taxon>Agaricomycotina</taxon>
        <taxon>Agaricomycetes</taxon>
        <taxon>Russulales</taxon>
        <taxon>Auriscalpiaceae</taxon>
        <taxon>Artomyces</taxon>
    </lineage>
</organism>
<evidence type="ECO:0000313" key="1">
    <source>
        <dbReference type="EMBL" id="KAI0066916.1"/>
    </source>
</evidence>